<dbReference type="FunCoup" id="A0A165EE15">
    <property type="interactions" value="302"/>
</dbReference>
<evidence type="ECO:0000313" key="2">
    <source>
        <dbReference type="EMBL" id="KZT54661.1"/>
    </source>
</evidence>
<dbReference type="PANTHER" id="PTHR13523:SF2">
    <property type="entry name" value="COILED-COIL-HELIX-COILED-COIL-HELIX DOMAIN CONTAINING 2, ISOFORM A-RELATED"/>
    <property type="match status" value="1"/>
</dbReference>
<dbReference type="InParanoid" id="A0A165EE15"/>
<protein>
    <recommendedName>
        <fullName evidence="4">CHCH domain-containing protein</fullName>
    </recommendedName>
</protein>
<dbReference type="Proteomes" id="UP000076842">
    <property type="component" value="Unassembled WGS sequence"/>
</dbReference>
<proteinExistence type="predicted"/>
<evidence type="ECO:0000256" key="1">
    <source>
        <dbReference type="SAM" id="MobiDB-lite"/>
    </source>
</evidence>
<feature type="region of interest" description="Disordered" evidence="1">
    <location>
        <begin position="78"/>
        <end position="104"/>
    </location>
</feature>
<organism evidence="2 3">
    <name type="scientific">Calocera cornea HHB12733</name>
    <dbReference type="NCBI Taxonomy" id="1353952"/>
    <lineage>
        <taxon>Eukaryota</taxon>
        <taxon>Fungi</taxon>
        <taxon>Dikarya</taxon>
        <taxon>Basidiomycota</taxon>
        <taxon>Agaricomycotina</taxon>
        <taxon>Dacrymycetes</taxon>
        <taxon>Dacrymycetales</taxon>
        <taxon>Dacrymycetaceae</taxon>
        <taxon>Calocera</taxon>
    </lineage>
</organism>
<evidence type="ECO:0000313" key="3">
    <source>
        <dbReference type="Proteomes" id="UP000076842"/>
    </source>
</evidence>
<feature type="region of interest" description="Disordered" evidence="1">
    <location>
        <begin position="1"/>
        <end position="55"/>
    </location>
</feature>
<dbReference type="GO" id="GO:0007005">
    <property type="term" value="P:mitochondrion organization"/>
    <property type="evidence" value="ECO:0007669"/>
    <property type="project" value="InterPro"/>
</dbReference>
<dbReference type="PANTHER" id="PTHR13523">
    <property type="entry name" value="COILED-COIL-HELIX-COILED-COIL-HELIX DOMAIN CONTAINING 2/NUR77"/>
    <property type="match status" value="1"/>
</dbReference>
<dbReference type="GO" id="GO:0005634">
    <property type="term" value="C:nucleus"/>
    <property type="evidence" value="ECO:0007669"/>
    <property type="project" value="TreeGrafter"/>
</dbReference>
<evidence type="ECO:0008006" key="4">
    <source>
        <dbReference type="Google" id="ProtNLM"/>
    </source>
</evidence>
<dbReference type="AlphaFoldDB" id="A0A165EE15"/>
<dbReference type="InterPro" id="IPR055304">
    <property type="entry name" value="CHCHD2/10-like"/>
</dbReference>
<reference evidence="2 3" key="1">
    <citation type="journal article" date="2016" name="Mol. Biol. Evol.">
        <title>Comparative Genomics of Early-Diverging Mushroom-Forming Fungi Provides Insights into the Origins of Lignocellulose Decay Capabilities.</title>
        <authorList>
            <person name="Nagy L.G."/>
            <person name="Riley R."/>
            <person name="Tritt A."/>
            <person name="Adam C."/>
            <person name="Daum C."/>
            <person name="Floudas D."/>
            <person name="Sun H."/>
            <person name="Yadav J.S."/>
            <person name="Pangilinan J."/>
            <person name="Larsson K.H."/>
            <person name="Matsuura K."/>
            <person name="Barry K."/>
            <person name="Labutti K."/>
            <person name="Kuo R."/>
            <person name="Ohm R.A."/>
            <person name="Bhattacharya S.S."/>
            <person name="Shirouzu T."/>
            <person name="Yoshinaga Y."/>
            <person name="Martin F.M."/>
            <person name="Grigoriev I.V."/>
            <person name="Hibbett D.S."/>
        </authorList>
    </citation>
    <scope>NUCLEOTIDE SEQUENCE [LARGE SCALE GENOMIC DNA]</scope>
    <source>
        <strain evidence="2 3">HHB12733</strain>
    </source>
</reference>
<dbReference type="EMBL" id="KV424010">
    <property type="protein sequence ID" value="KZT54661.1"/>
    <property type="molecule type" value="Genomic_DNA"/>
</dbReference>
<sequence length="146" mass="14795">MARSGGRSGGRPSAPRAAPSSQQQRGAHTAAAYPPAPAYGARAPPAQAAQPQQPGMIAQMAATAGSVAIGSTIGHGLSNMLFGGRSEAPAPVDQAQPLPQQQANPMGKACEVQAKELTRCLEVGDVQTCGWYLDQLKACSAAAAPY</sequence>
<accession>A0A165EE15</accession>
<dbReference type="GO" id="GO:0005739">
    <property type="term" value="C:mitochondrion"/>
    <property type="evidence" value="ECO:0007669"/>
    <property type="project" value="TreeGrafter"/>
</dbReference>
<name>A0A165EE15_9BASI</name>
<gene>
    <name evidence="2" type="ORF">CALCODRAFT_379921</name>
</gene>
<dbReference type="STRING" id="1353952.A0A165EE15"/>
<dbReference type="OrthoDB" id="1106148at2759"/>
<feature type="compositionally biased region" description="Low complexity" evidence="1">
    <location>
        <begin position="88"/>
        <end position="104"/>
    </location>
</feature>
<keyword evidence="3" id="KW-1185">Reference proteome</keyword>